<evidence type="ECO:0000259" key="3">
    <source>
        <dbReference type="Pfam" id="PF00501"/>
    </source>
</evidence>
<dbReference type="InterPro" id="IPR020845">
    <property type="entry name" value="AMP-binding_CS"/>
</dbReference>
<dbReference type="PANTHER" id="PTHR43201:SF5">
    <property type="entry name" value="MEDIUM-CHAIN ACYL-COA LIGASE ACSF2, MITOCHONDRIAL"/>
    <property type="match status" value="1"/>
</dbReference>
<keyword evidence="6" id="KW-1185">Reference proteome</keyword>
<evidence type="ECO:0000313" key="6">
    <source>
        <dbReference type="Proteomes" id="UP001524383"/>
    </source>
</evidence>
<dbReference type="InterPro" id="IPR042099">
    <property type="entry name" value="ANL_N_sf"/>
</dbReference>
<comment type="caution">
    <text evidence="5">The sequence shown here is derived from an EMBL/GenBank/DDBJ whole genome shotgun (WGS) entry which is preliminary data.</text>
</comment>
<protein>
    <submittedName>
        <fullName evidence="5">Long-chain fatty acid--CoA ligase</fullName>
    </submittedName>
</protein>
<feature type="domain" description="AMP-binding enzyme C-terminal" evidence="4">
    <location>
        <begin position="418"/>
        <end position="489"/>
    </location>
</feature>
<dbReference type="SUPFAM" id="SSF56801">
    <property type="entry name" value="Acetyl-CoA synthetase-like"/>
    <property type="match status" value="1"/>
</dbReference>
<organism evidence="5 6">
    <name type="scientific">Methanocalculus taiwanensis</name>
    <dbReference type="NCBI Taxonomy" id="106207"/>
    <lineage>
        <taxon>Archaea</taxon>
        <taxon>Methanobacteriati</taxon>
        <taxon>Methanobacteriota</taxon>
        <taxon>Stenosarchaea group</taxon>
        <taxon>Methanomicrobia</taxon>
        <taxon>Methanomicrobiales</taxon>
        <taxon>Methanocalculaceae</taxon>
        <taxon>Methanocalculus</taxon>
    </lineage>
</organism>
<gene>
    <name evidence="5" type="ORF">FTO68_00295</name>
</gene>
<dbReference type="RefSeq" id="WP_255331353.1">
    <property type="nucleotide sequence ID" value="NZ_VOTZ01000001.1"/>
</dbReference>
<feature type="domain" description="AMP-dependent synthetase/ligase" evidence="3">
    <location>
        <begin position="13"/>
        <end position="367"/>
    </location>
</feature>
<dbReference type="InterPro" id="IPR000873">
    <property type="entry name" value="AMP-dep_synth/lig_dom"/>
</dbReference>
<dbReference type="PANTHER" id="PTHR43201">
    <property type="entry name" value="ACYL-COA SYNTHETASE"/>
    <property type="match status" value="1"/>
</dbReference>
<dbReference type="InterPro" id="IPR045851">
    <property type="entry name" value="AMP-bd_C_sf"/>
</dbReference>
<dbReference type="Pfam" id="PF00501">
    <property type="entry name" value="AMP-binding"/>
    <property type="match status" value="1"/>
</dbReference>
<accession>A0ABD4TI14</accession>
<comment type="similarity">
    <text evidence="1">Belongs to the ATP-dependent AMP-binding enzyme family.</text>
</comment>
<dbReference type="PROSITE" id="PS00455">
    <property type="entry name" value="AMP_BINDING"/>
    <property type="match status" value="1"/>
</dbReference>
<name>A0ABD4TI14_9EURY</name>
<dbReference type="AlphaFoldDB" id="A0ABD4TI14"/>
<evidence type="ECO:0000259" key="4">
    <source>
        <dbReference type="Pfam" id="PF13193"/>
    </source>
</evidence>
<dbReference type="Proteomes" id="UP001524383">
    <property type="component" value="Unassembled WGS sequence"/>
</dbReference>
<evidence type="ECO:0000256" key="1">
    <source>
        <dbReference type="ARBA" id="ARBA00006432"/>
    </source>
</evidence>
<dbReference type="Pfam" id="PF13193">
    <property type="entry name" value="AMP-binding_C"/>
    <property type="match status" value="1"/>
</dbReference>
<sequence>MPNITAFLDIGAARSDKPALIVPTRGESCSMRDLLNATCSVASLFTSLGVVKGDRIVIYLESSAEYLIGYFAAWRIGAVAVPTGRVYTREELAYAVSNSGARIIITDPQGVAAAKTIPGTTIISTGDAPKGTVPWPSLREAVPVIPPVNCSPTDLCQIQYTSGTTGKPKGAMLTHGGWMAALDAEAEALTLTPDDVYLGIYPMGHVGLSWGIAALKAGAAFVVMERFELEAYLSLTEEYGVTVLAGMPPVIHSLLTSPAGTEGCLATVREIISGGGPLHPEIWKPFHERFNIPIINAYGLSETIVLGTGTAIRAADYPFADRFLSVGHPIGYSEVNIVDCEDPEKILQVGEEGEVALRGPAVALGYYGMKEETEEAFLPSGWFLTGDIGFIDPAGRLSITDRKKDMIIMSGWKIYPTEVEDVLLRHPAVADAAIFGIPDARRGEIPIAAIVLQENQTISRDGITEYCRSHLAGYKVPREVIITDSLPRKNGWKLMRKTLREIYTQERSS</sequence>
<reference evidence="5 6" key="1">
    <citation type="submission" date="2019-08" db="EMBL/GenBank/DDBJ databases">
        <authorList>
            <person name="Chen S.-C."/>
            <person name="Lai M.-C."/>
            <person name="You Y.-T."/>
        </authorList>
    </citation>
    <scope>NUCLEOTIDE SEQUENCE [LARGE SCALE GENOMIC DNA]</scope>
    <source>
        <strain evidence="5 6">P2F9704a</strain>
    </source>
</reference>
<evidence type="ECO:0000256" key="2">
    <source>
        <dbReference type="ARBA" id="ARBA00022598"/>
    </source>
</evidence>
<dbReference type="GO" id="GO:0016874">
    <property type="term" value="F:ligase activity"/>
    <property type="evidence" value="ECO:0007669"/>
    <property type="project" value="UniProtKB-KW"/>
</dbReference>
<keyword evidence="2 5" id="KW-0436">Ligase</keyword>
<dbReference type="Gene3D" id="3.30.300.30">
    <property type="match status" value="1"/>
</dbReference>
<proteinExistence type="inferred from homology"/>
<dbReference type="InterPro" id="IPR025110">
    <property type="entry name" value="AMP-bd_C"/>
</dbReference>
<dbReference type="EMBL" id="VOTZ01000001">
    <property type="protein sequence ID" value="MCQ1537449.1"/>
    <property type="molecule type" value="Genomic_DNA"/>
</dbReference>
<evidence type="ECO:0000313" key="5">
    <source>
        <dbReference type="EMBL" id="MCQ1537449.1"/>
    </source>
</evidence>
<dbReference type="Gene3D" id="3.40.50.12780">
    <property type="entry name" value="N-terminal domain of ligase-like"/>
    <property type="match status" value="1"/>
</dbReference>